<comment type="caution">
    <text evidence="2">The sequence shown here is derived from an EMBL/GenBank/DDBJ whole genome shotgun (WGS) entry which is preliminary data.</text>
</comment>
<accession>A0A7W7QNY2</accession>
<evidence type="ECO:0000256" key="1">
    <source>
        <dbReference type="SAM" id="Phobius"/>
    </source>
</evidence>
<dbReference type="AlphaFoldDB" id="A0A7W7QNY2"/>
<evidence type="ECO:0000313" key="3">
    <source>
        <dbReference type="Proteomes" id="UP000552644"/>
    </source>
</evidence>
<keyword evidence="1" id="KW-0812">Transmembrane</keyword>
<dbReference type="EMBL" id="JACHJP010000004">
    <property type="protein sequence ID" value="MBB4916983.1"/>
    <property type="molecule type" value="Genomic_DNA"/>
</dbReference>
<organism evidence="2 3">
    <name type="scientific">Streptosporangium saharense</name>
    <dbReference type="NCBI Taxonomy" id="1706840"/>
    <lineage>
        <taxon>Bacteria</taxon>
        <taxon>Bacillati</taxon>
        <taxon>Actinomycetota</taxon>
        <taxon>Actinomycetes</taxon>
        <taxon>Streptosporangiales</taxon>
        <taxon>Streptosporangiaceae</taxon>
        <taxon>Streptosporangium</taxon>
    </lineage>
</organism>
<keyword evidence="1" id="KW-0472">Membrane</keyword>
<reference evidence="2 3" key="1">
    <citation type="submission" date="2020-08" db="EMBL/GenBank/DDBJ databases">
        <title>Genomic Encyclopedia of Type Strains, Phase III (KMG-III): the genomes of soil and plant-associated and newly described type strains.</title>
        <authorList>
            <person name="Whitman W."/>
        </authorList>
    </citation>
    <scope>NUCLEOTIDE SEQUENCE [LARGE SCALE GENOMIC DNA]</scope>
    <source>
        <strain evidence="2 3">CECT 8840</strain>
    </source>
</reference>
<protein>
    <submittedName>
        <fullName evidence="2">Glucose dehydrogenase</fullName>
    </submittedName>
</protein>
<evidence type="ECO:0000313" key="2">
    <source>
        <dbReference type="EMBL" id="MBB4916983.1"/>
    </source>
</evidence>
<keyword evidence="3" id="KW-1185">Reference proteome</keyword>
<feature type="transmembrane region" description="Helical" evidence="1">
    <location>
        <begin position="12"/>
        <end position="31"/>
    </location>
</feature>
<keyword evidence="1" id="KW-1133">Transmembrane helix</keyword>
<proteinExistence type="predicted"/>
<feature type="transmembrane region" description="Helical" evidence="1">
    <location>
        <begin position="43"/>
        <end position="66"/>
    </location>
</feature>
<dbReference type="Proteomes" id="UP000552644">
    <property type="component" value="Unassembled WGS sequence"/>
</dbReference>
<sequence>MSPKESFGGQPDSTWIFLTFILPVLGLSSIVRGVHDLSHGGGWWTYVTGTFFLVVGGLICGVRLGAVWNHFARRRKVSR</sequence>
<dbReference type="RefSeq" id="WP_184716887.1">
    <property type="nucleotide sequence ID" value="NZ_JACHJP010000004.1"/>
</dbReference>
<gene>
    <name evidence="2" type="ORF">FHS44_004091</name>
</gene>
<name>A0A7W7QNY2_9ACTN</name>